<accession>A0A1H8PE93</accession>
<comment type="catalytic activity">
    <reaction evidence="13">
        <text>5-amino-6-(5-phospho-D-ribitylamino)uracil + NADP(+) = 5-amino-6-(5-phospho-D-ribosylamino)uracil + NADPH + H(+)</text>
        <dbReference type="Rhea" id="RHEA:17845"/>
        <dbReference type="ChEBI" id="CHEBI:15378"/>
        <dbReference type="ChEBI" id="CHEBI:57783"/>
        <dbReference type="ChEBI" id="CHEBI:58349"/>
        <dbReference type="ChEBI" id="CHEBI:58421"/>
        <dbReference type="ChEBI" id="CHEBI:58453"/>
        <dbReference type="EC" id="1.1.1.193"/>
    </reaction>
</comment>
<feature type="binding site" evidence="15">
    <location>
        <position position="173"/>
    </location>
    <ligand>
        <name>NADP(+)</name>
        <dbReference type="ChEBI" id="CHEBI:58349"/>
    </ligand>
</feature>
<evidence type="ECO:0000256" key="13">
    <source>
        <dbReference type="PIRNR" id="PIRNR006769"/>
    </source>
</evidence>
<keyword evidence="7 13" id="KW-0479">Metal-binding</keyword>
<feature type="binding site" evidence="15">
    <location>
        <begin position="295"/>
        <end position="301"/>
    </location>
    <ligand>
        <name>NADP(+)</name>
        <dbReference type="ChEBI" id="CHEBI:58349"/>
    </ligand>
</feature>
<evidence type="ECO:0000256" key="8">
    <source>
        <dbReference type="ARBA" id="ARBA00022801"/>
    </source>
</evidence>
<evidence type="ECO:0000256" key="1">
    <source>
        <dbReference type="ARBA" id="ARBA00002151"/>
    </source>
</evidence>
<dbReference type="InterPro" id="IPR050765">
    <property type="entry name" value="Riboflavin_Biosynth_HTPR"/>
</dbReference>
<evidence type="ECO:0000313" key="19">
    <source>
        <dbReference type="Proteomes" id="UP000183898"/>
    </source>
</evidence>
<feature type="binding site" evidence="16">
    <location>
        <position position="87"/>
    </location>
    <ligand>
        <name>Zn(2+)</name>
        <dbReference type="ChEBI" id="CHEBI:29105"/>
        <note>catalytic</note>
    </ligand>
</feature>
<comment type="pathway">
    <text evidence="3 13">Cofactor biosynthesis; riboflavin biosynthesis; 5-amino-6-(D-ribitylamino)uracil from GTP: step 3/4.</text>
</comment>
<evidence type="ECO:0000256" key="7">
    <source>
        <dbReference type="ARBA" id="ARBA00022723"/>
    </source>
</evidence>
<dbReference type="PIRSF" id="PIRSF006769">
    <property type="entry name" value="RibD"/>
    <property type="match status" value="1"/>
</dbReference>
<keyword evidence="9 13" id="KW-0862">Zinc</keyword>
<dbReference type="InterPro" id="IPR002734">
    <property type="entry name" value="RibDG_C"/>
</dbReference>
<dbReference type="GO" id="GO:0008270">
    <property type="term" value="F:zinc ion binding"/>
    <property type="evidence" value="ECO:0007669"/>
    <property type="project" value="InterPro"/>
</dbReference>
<dbReference type="PROSITE" id="PS51747">
    <property type="entry name" value="CYT_DCMP_DEAMINASES_2"/>
    <property type="match status" value="1"/>
</dbReference>
<evidence type="ECO:0000256" key="10">
    <source>
        <dbReference type="ARBA" id="ARBA00022857"/>
    </source>
</evidence>
<evidence type="ECO:0000256" key="6">
    <source>
        <dbReference type="ARBA" id="ARBA00022619"/>
    </source>
</evidence>
<evidence type="ECO:0000256" key="15">
    <source>
        <dbReference type="PIRSR" id="PIRSR006769-2"/>
    </source>
</evidence>
<feature type="binding site" evidence="15">
    <location>
        <position position="210"/>
    </location>
    <ligand>
        <name>substrate</name>
    </ligand>
</feature>
<evidence type="ECO:0000256" key="11">
    <source>
        <dbReference type="ARBA" id="ARBA00023002"/>
    </source>
</evidence>
<comment type="function">
    <text evidence="1 13">Converts 2,5-diamino-6-(ribosylamino)-4(3h)-pyrimidinone 5'-phosphate into 5-amino-6-(ribosylamino)-2,4(1h,3h)-pyrimidinedione 5'-phosphate.</text>
</comment>
<dbReference type="RefSeq" id="WP_074749075.1">
    <property type="nucleotide sequence ID" value="NZ_FOCT01000020.1"/>
</dbReference>
<feature type="binding site" evidence="15">
    <location>
        <position position="171"/>
    </location>
    <ligand>
        <name>substrate</name>
    </ligand>
</feature>
<dbReference type="InterPro" id="IPR011549">
    <property type="entry name" value="RibD_C"/>
</dbReference>
<evidence type="ECO:0000256" key="9">
    <source>
        <dbReference type="ARBA" id="ARBA00022833"/>
    </source>
</evidence>
<dbReference type="CDD" id="cd01284">
    <property type="entry name" value="Riboflavin_deaminase-reductase"/>
    <property type="match status" value="1"/>
</dbReference>
<dbReference type="EMBL" id="FOCT01000020">
    <property type="protein sequence ID" value="SEO40004.1"/>
    <property type="molecule type" value="Genomic_DNA"/>
</dbReference>
<keyword evidence="8 13" id="KW-0378">Hydrolase</keyword>
<dbReference type="GO" id="GO:0008703">
    <property type="term" value="F:5-amino-6-(5-phosphoribosylamino)uracil reductase activity"/>
    <property type="evidence" value="ECO:0007669"/>
    <property type="project" value="UniProtKB-EC"/>
</dbReference>
<evidence type="ECO:0000313" key="18">
    <source>
        <dbReference type="EMBL" id="SEO40004.1"/>
    </source>
</evidence>
<dbReference type="PANTHER" id="PTHR38011:SF7">
    <property type="entry name" value="2,5-DIAMINO-6-RIBOSYLAMINO-4(3H)-PYRIMIDINONE 5'-PHOSPHATE REDUCTASE"/>
    <property type="match status" value="1"/>
</dbReference>
<dbReference type="EC" id="3.5.4.26" evidence="13"/>
<dbReference type="Gene3D" id="3.40.140.10">
    <property type="entry name" value="Cytidine Deaminase, domain 2"/>
    <property type="match status" value="1"/>
</dbReference>
<dbReference type="Gene3D" id="3.40.430.10">
    <property type="entry name" value="Dihydrofolate Reductase, subunit A"/>
    <property type="match status" value="1"/>
</dbReference>
<dbReference type="InterPro" id="IPR024072">
    <property type="entry name" value="DHFR-like_dom_sf"/>
</dbReference>
<evidence type="ECO:0000256" key="2">
    <source>
        <dbReference type="ARBA" id="ARBA00004882"/>
    </source>
</evidence>
<dbReference type="AlphaFoldDB" id="A0A1H8PE93"/>
<name>A0A1H8PE93_9PROT</name>
<dbReference type="SUPFAM" id="SSF53927">
    <property type="entry name" value="Cytidine deaminase-like"/>
    <property type="match status" value="1"/>
</dbReference>
<dbReference type="FunFam" id="3.40.140.10:FF:000025">
    <property type="entry name" value="Riboflavin biosynthesis protein RibD"/>
    <property type="match status" value="1"/>
</dbReference>
<proteinExistence type="inferred from homology"/>
<feature type="active site" description="Proton donor" evidence="14">
    <location>
        <position position="55"/>
    </location>
</feature>
<keyword evidence="10 13" id="KW-0521">NADP</keyword>
<dbReference type="UniPathway" id="UPA00275">
    <property type="reaction ID" value="UER00401"/>
</dbReference>
<feature type="binding site" evidence="16">
    <location>
        <position position="78"/>
    </location>
    <ligand>
        <name>Zn(2+)</name>
        <dbReference type="ChEBI" id="CHEBI:29105"/>
        <note>catalytic</note>
    </ligand>
</feature>
<evidence type="ECO:0000256" key="12">
    <source>
        <dbReference type="ARBA" id="ARBA00023268"/>
    </source>
</evidence>
<feature type="binding site" evidence="16">
    <location>
        <position position="53"/>
    </location>
    <ligand>
        <name>Zn(2+)</name>
        <dbReference type="ChEBI" id="CHEBI:29105"/>
        <note>catalytic</note>
    </ligand>
</feature>
<evidence type="ECO:0000256" key="3">
    <source>
        <dbReference type="ARBA" id="ARBA00004910"/>
    </source>
</evidence>
<dbReference type="SUPFAM" id="SSF53597">
    <property type="entry name" value="Dihydrofolate reductase-like"/>
    <property type="match status" value="1"/>
</dbReference>
<comment type="pathway">
    <text evidence="2 13">Cofactor biosynthesis; riboflavin biosynthesis; 5-amino-6-(D-ribitylamino)uracil from GTP: step 2/4.</text>
</comment>
<dbReference type="Proteomes" id="UP000183898">
    <property type="component" value="Unassembled WGS sequence"/>
</dbReference>
<feature type="binding site" evidence="15">
    <location>
        <position position="293"/>
    </location>
    <ligand>
        <name>substrate</name>
    </ligand>
</feature>
<protein>
    <recommendedName>
        <fullName evidence="13">Riboflavin biosynthesis protein RibD</fullName>
    </recommendedName>
    <domain>
        <recommendedName>
            <fullName evidence="13">Diaminohydroxyphosphoribosylaminopyrimidine deaminase</fullName>
            <shortName evidence="13">DRAP deaminase</shortName>
            <ecNumber evidence="13">3.5.4.26</ecNumber>
        </recommendedName>
        <alternativeName>
            <fullName evidence="13">Riboflavin-specific deaminase</fullName>
        </alternativeName>
    </domain>
    <domain>
        <recommendedName>
            <fullName evidence="13">5-amino-6-(5-phosphoribosylamino)uracil reductase</fullName>
            <ecNumber evidence="13">1.1.1.193</ecNumber>
        </recommendedName>
        <alternativeName>
            <fullName evidence="13">HTP reductase</fullName>
        </alternativeName>
    </domain>
</protein>
<comment type="cofactor">
    <cofactor evidence="13 16">
        <name>Zn(2+)</name>
        <dbReference type="ChEBI" id="CHEBI:29105"/>
    </cofactor>
    <text evidence="13 16">Binds 1 zinc ion.</text>
</comment>
<comment type="catalytic activity">
    <reaction evidence="13">
        <text>2,5-diamino-6-hydroxy-4-(5-phosphoribosylamino)-pyrimidine + H2O + H(+) = 5-amino-6-(5-phospho-D-ribosylamino)uracil + NH4(+)</text>
        <dbReference type="Rhea" id="RHEA:21868"/>
        <dbReference type="ChEBI" id="CHEBI:15377"/>
        <dbReference type="ChEBI" id="CHEBI:15378"/>
        <dbReference type="ChEBI" id="CHEBI:28938"/>
        <dbReference type="ChEBI" id="CHEBI:58453"/>
        <dbReference type="ChEBI" id="CHEBI:58614"/>
        <dbReference type="EC" id="3.5.4.26"/>
    </reaction>
</comment>
<feature type="binding site" evidence="15">
    <location>
        <position position="199"/>
    </location>
    <ligand>
        <name>NADP(+)</name>
        <dbReference type="ChEBI" id="CHEBI:58349"/>
    </ligand>
</feature>
<gene>
    <name evidence="18" type="ORF">SAMN05216404_12016</name>
</gene>
<feature type="domain" description="CMP/dCMP-type deaminase" evidence="17">
    <location>
        <begin position="4"/>
        <end position="117"/>
    </location>
</feature>
<dbReference type="NCBIfam" id="TIGR00326">
    <property type="entry name" value="eubact_ribD"/>
    <property type="match status" value="1"/>
</dbReference>
<evidence type="ECO:0000256" key="5">
    <source>
        <dbReference type="ARBA" id="ARBA00007417"/>
    </source>
</evidence>
<organism evidence="18 19">
    <name type="scientific">Nitrosospira multiformis</name>
    <dbReference type="NCBI Taxonomy" id="1231"/>
    <lineage>
        <taxon>Bacteria</taxon>
        <taxon>Pseudomonadati</taxon>
        <taxon>Pseudomonadota</taxon>
        <taxon>Betaproteobacteria</taxon>
        <taxon>Nitrosomonadales</taxon>
        <taxon>Nitrosomonadaceae</taxon>
        <taxon>Nitrosospira</taxon>
    </lineage>
</organism>
<dbReference type="InterPro" id="IPR016193">
    <property type="entry name" value="Cytidine_deaminase-like"/>
</dbReference>
<dbReference type="Pfam" id="PF01872">
    <property type="entry name" value="RibD_C"/>
    <property type="match status" value="1"/>
</dbReference>
<dbReference type="EC" id="1.1.1.193" evidence="13"/>
<dbReference type="GO" id="GO:0050661">
    <property type="term" value="F:NADP binding"/>
    <property type="evidence" value="ECO:0007669"/>
    <property type="project" value="InterPro"/>
</dbReference>
<feature type="binding site" evidence="15">
    <location>
        <position position="187"/>
    </location>
    <ligand>
        <name>substrate</name>
    </ligand>
</feature>
<dbReference type="PROSITE" id="PS00903">
    <property type="entry name" value="CYT_DCMP_DEAMINASES_1"/>
    <property type="match status" value="1"/>
</dbReference>
<evidence type="ECO:0000259" key="17">
    <source>
        <dbReference type="PROSITE" id="PS51747"/>
    </source>
</evidence>
<feature type="binding site" evidence="15">
    <location>
        <position position="157"/>
    </location>
    <ligand>
        <name>NADP(+)</name>
        <dbReference type="ChEBI" id="CHEBI:58349"/>
    </ligand>
</feature>
<keyword evidence="6 13" id="KW-0686">Riboflavin biosynthesis</keyword>
<dbReference type="GO" id="GO:0009231">
    <property type="term" value="P:riboflavin biosynthetic process"/>
    <property type="evidence" value="ECO:0007669"/>
    <property type="project" value="UniProtKB-UniPathway"/>
</dbReference>
<dbReference type="PANTHER" id="PTHR38011">
    <property type="entry name" value="DIHYDROFOLATE REDUCTASE FAMILY PROTEIN (AFU_ORTHOLOGUE AFUA_8G06820)"/>
    <property type="match status" value="1"/>
</dbReference>
<evidence type="ECO:0000256" key="4">
    <source>
        <dbReference type="ARBA" id="ARBA00005259"/>
    </source>
</evidence>
<keyword evidence="12" id="KW-0511">Multifunctional enzyme</keyword>
<evidence type="ECO:0000256" key="16">
    <source>
        <dbReference type="PIRSR" id="PIRSR006769-3"/>
    </source>
</evidence>
<dbReference type="InterPro" id="IPR002125">
    <property type="entry name" value="CMP_dCMP_dom"/>
</dbReference>
<keyword evidence="11 13" id="KW-0560">Oxidoreductase</keyword>
<dbReference type="Pfam" id="PF00383">
    <property type="entry name" value="dCMP_cyt_deam_1"/>
    <property type="match status" value="1"/>
</dbReference>
<dbReference type="NCBIfam" id="TIGR00227">
    <property type="entry name" value="ribD_Cterm"/>
    <property type="match status" value="1"/>
</dbReference>
<dbReference type="InterPro" id="IPR016192">
    <property type="entry name" value="APOBEC/CMP_deaminase_Zn-bd"/>
</dbReference>
<feature type="binding site" evidence="15">
    <location>
        <position position="203"/>
    </location>
    <ligand>
        <name>substrate</name>
    </ligand>
</feature>
<comment type="similarity">
    <text evidence="5 13">In the C-terminal section; belongs to the HTP reductase family.</text>
</comment>
<sequence length="366" mass="38962">MFSPPDYRFMAQALRLAEKGLYSTSPNPRVGCVLVRDGQVVGTGWHERAGEAHAEINALAAAGPAARGATVYLTLEPCSHQGRTPPCADALVQAGVAKVIAAMQDPNPLVSGRGCALLEEAGIEVQTGLMEAEAKALNIGFASRMTRGRPWVRAKIAASLDGKTALNNGSSQWITSEASRRDGHRWRARSCAVMTGIGTVLADDPQLTVRHIHTSRQPMPVVVDRGLDISLDAGLLRGAGELIFTAAASEGKIVALRDVGAHVILLPDSAGNVDLAAMMQRLADLEINEVLVEAGRGLNGGLIQADLVDEFVIYLAPCLIGDAARDMLKLPELSNLEDKRILKIHDVRAVGQDIRIIARLADRMAT</sequence>
<dbReference type="GO" id="GO:0008835">
    <property type="term" value="F:diaminohydroxyphosphoribosylaminopyrimidine deaminase activity"/>
    <property type="evidence" value="ECO:0007669"/>
    <property type="project" value="UniProtKB-EC"/>
</dbReference>
<reference evidence="18 19" key="1">
    <citation type="submission" date="2016-10" db="EMBL/GenBank/DDBJ databases">
        <authorList>
            <person name="de Groot N.N."/>
        </authorList>
    </citation>
    <scope>NUCLEOTIDE SEQUENCE [LARGE SCALE GENOMIC DNA]</scope>
    <source>
        <strain evidence="18 19">Nl18</strain>
    </source>
</reference>
<evidence type="ECO:0000256" key="14">
    <source>
        <dbReference type="PIRSR" id="PIRSR006769-1"/>
    </source>
</evidence>
<comment type="similarity">
    <text evidence="4 13">In the N-terminal section; belongs to the cytidine and deoxycytidylate deaminase family.</text>
</comment>
<feature type="binding site" evidence="15">
    <location>
        <position position="207"/>
    </location>
    <ligand>
        <name>substrate</name>
    </ligand>
</feature>
<dbReference type="InterPro" id="IPR004794">
    <property type="entry name" value="Eubact_RibD"/>
</dbReference>